<protein>
    <submittedName>
        <fullName evidence="1">Uncharacterized protein</fullName>
    </submittedName>
</protein>
<comment type="caution">
    <text evidence="1">The sequence shown here is derived from an EMBL/GenBank/DDBJ whole genome shotgun (WGS) entry which is preliminary data.</text>
</comment>
<proteinExistence type="predicted"/>
<gene>
    <name evidence="1" type="ORF">NM688_g131</name>
</gene>
<evidence type="ECO:0000313" key="2">
    <source>
        <dbReference type="Proteomes" id="UP001148662"/>
    </source>
</evidence>
<evidence type="ECO:0000313" key="1">
    <source>
        <dbReference type="EMBL" id="KAJ3559784.1"/>
    </source>
</evidence>
<keyword evidence="2" id="KW-1185">Reference proteome</keyword>
<accession>A0ACC1TF75</accession>
<organism evidence="1 2">
    <name type="scientific">Phlebia brevispora</name>
    <dbReference type="NCBI Taxonomy" id="194682"/>
    <lineage>
        <taxon>Eukaryota</taxon>
        <taxon>Fungi</taxon>
        <taxon>Dikarya</taxon>
        <taxon>Basidiomycota</taxon>
        <taxon>Agaricomycotina</taxon>
        <taxon>Agaricomycetes</taxon>
        <taxon>Polyporales</taxon>
        <taxon>Meruliaceae</taxon>
        <taxon>Phlebia</taxon>
    </lineage>
</organism>
<sequence>MIIEKHEDTMLESDDVSAKSAQARAASVPERELPPPYAEGSRPPGAPSAPPPTSSRENSVFQPTLQQHVNGVSLFSKRSTISAAGPHGVAGAQTKEVWHDAEQRHAQRVVRDAAQRDIAQPRDCGGNPSA</sequence>
<reference evidence="1" key="1">
    <citation type="submission" date="2022-07" db="EMBL/GenBank/DDBJ databases">
        <title>Genome Sequence of Phlebia brevispora.</title>
        <authorList>
            <person name="Buettner E."/>
        </authorList>
    </citation>
    <scope>NUCLEOTIDE SEQUENCE</scope>
    <source>
        <strain evidence="1">MPL23</strain>
    </source>
</reference>
<dbReference type="Proteomes" id="UP001148662">
    <property type="component" value="Unassembled WGS sequence"/>
</dbReference>
<dbReference type="EMBL" id="JANHOG010000009">
    <property type="protein sequence ID" value="KAJ3559784.1"/>
    <property type="molecule type" value="Genomic_DNA"/>
</dbReference>
<name>A0ACC1TF75_9APHY</name>